<keyword evidence="2" id="KW-0812">Transmembrane</keyword>
<dbReference type="AlphaFoldDB" id="A0A1J1HL37"/>
<dbReference type="PROSITE" id="PS51034">
    <property type="entry name" value="ZP_2"/>
    <property type="match status" value="1"/>
</dbReference>
<keyword evidence="5" id="KW-1185">Reference proteome</keyword>
<dbReference type="Proteomes" id="UP000183832">
    <property type="component" value="Unassembled WGS sequence"/>
</dbReference>
<keyword evidence="2" id="KW-0472">Membrane</keyword>
<sequence>MSFRAFQTRSRESRSEKRLGKENKKLMKDFNWRSSLNLNINMKSLTGILILLIVFATQAQSQDTADFATSVSATCKAGQMNIKVLFNNPYNGAVHARDFRNPNCMTFGNGSNIVTMSINLLAKQGSPDYCGVLVSNVSPNKTEERSIQLAVRVHKTLELADDKFFVITCGKTGFSRDDNSNVVLKFFDEDRRVRELAFGRDYQLKAEVNYPNGTNGIKVKNCFGFNKKNVTIPLIDDRGCSVDGVMSRFIPSADGLSATSMITSMFKFPEGAEVQIQCDIIMCNGKCVDDEKCVGDSSAYVKGGRSLGPVDGLLLAATTVFVLDPSDIPLVSPICDQTGIRPPWLLWLAIVLGVLFLIMLLMNLFLCTAMSCSCARTEIIEKEPSIIEEYDPYRSWHGSQYGSRYSLHNGNGMNKGYASGGSTIHSNRSLPIDSDHYAIVHSRPGSRHSGVQGRRGM</sequence>
<evidence type="ECO:0000256" key="1">
    <source>
        <dbReference type="SAM" id="MobiDB-lite"/>
    </source>
</evidence>
<gene>
    <name evidence="4" type="ORF">CLUMA_CG002031</name>
</gene>
<dbReference type="SMART" id="SM00241">
    <property type="entry name" value="ZP"/>
    <property type="match status" value="1"/>
</dbReference>
<protein>
    <submittedName>
        <fullName evidence="4">CLUMA_CG002031, isoform A</fullName>
    </submittedName>
</protein>
<evidence type="ECO:0000313" key="5">
    <source>
        <dbReference type="Proteomes" id="UP000183832"/>
    </source>
</evidence>
<dbReference type="OrthoDB" id="8171348at2759"/>
<evidence type="ECO:0000313" key="4">
    <source>
        <dbReference type="EMBL" id="CRK88250.1"/>
    </source>
</evidence>
<dbReference type="PANTHER" id="PTHR46560:SF9">
    <property type="entry name" value="ZP DOMAIN-CONTAINING PROTEIN"/>
    <property type="match status" value="1"/>
</dbReference>
<evidence type="ECO:0000256" key="2">
    <source>
        <dbReference type="SAM" id="Phobius"/>
    </source>
</evidence>
<dbReference type="InterPro" id="IPR057371">
    <property type="entry name" value="VERL_C"/>
</dbReference>
<evidence type="ECO:0000259" key="3">
    <source>
        <dbReference type="PROSITE" id="PS51034"/>
    </source>
</evidence>
<name>A0A1J1HL37_9DIPT</name>
<feature type="transmembrane region" description="Helical" evidence="2">
    <location>
        <begin position="344"/>
        <end position="366"/>
    </location>
</feature>
<accession>A0A1J1HL37</accession>
<feature type="region of interest" description="Disordered" evidence="1">
    <location>
        <begin position="1"/>
        <end position="20"/>
    </location>
</feature>
<reference evidence="4 5" key="1">
    <citation type="submission" date="2015-04" db="EMBL/GenBank/DDBJ databases">
        <authorList>
            <person name="Syromyatnikov M.Y."/>
            <person name="Popov V.N."/>
        </authorList>
    </citation>
    <scope>NUCLEOTIDE SEQUENCE [LARGE SCALE GENOMIC DNA]</scope>
</reference>
<feature type="domain" description="ZP" evidence="3">
    <location>
        <begin position="74"/>
        <end position="300"/>
    </location>
</feature>
<keyword evidence="2" id="KW-1133">Transmembrane helix</keyword>
<feature type="compositionally biased region" description="Basic and acidic residues" evidence="1">
    <location>
        <begin position="9"/>
        <end position="20"/>
    </location>
</feature>
<dbReference type="PANTHER" id="PTHR46560">
    <property type="entry name" value="CYPHER, ISOFORM B"/>
    <property type="match status" value="1"/>
</dbReference>
<dbReference type="Pfam" id="PF25272">
    <property type="entry name" value="VERL_C"/>
    <property type="match status" value="1"/>
</dbReference>
<dbReference type="STRING" id="568069.A0A1J1HL37"/>
<dbReference type="InterPro" id="IPR001507">
    <property type="entry name" value="ZP_dom"/>
</dbReference>
<dbReference type="EMBL" id="CVRI01000006">
    <property type="protein sequence ID" value="CRK88250.1"/>
    <property type="molecule type" value="Genomic_DNA"/>
</dbReference>
<proteinExistence type="predicted"/>
<organism evidence="4 5">
    <name type="scientific">Clunio marinus</name>
    <dbReference type="NCBI Taxonomy" id="568069"/>
    <lineage>
        <taxon>Eukaryota</taxon>
        <taxon>Metazoa</taxon>
        <taxon>Ecdysozoa</taxon>
        <taxon>Arthropoda</taxon>
        <taxon>Hexapoda</taxon>
        <taxon>Insecta</taxon>
        <taxon>Pterygota</taxon>
        <taxon>Neoptera</taxon>
        <taxon>Endopterygota</taxon>
        <taxon>Diptera</taxon>
        <taxon>Nematocera</taxon>
        <taxon>Chironomoidea</taxon>
        <taxon>Chironomidae</taxon>
        <taxon>Clunio</taxon>
    </lineage>
</organism>